<protein>
    <submittedName>
        <fullName evidence="1">Uncharacterized protein</fullName>
    </submittedName>
</protein>
<accession>B7BGQ3</accession>
<dbReference type="HOGENOM" id="CLU_3046228_0_0_10"/>
<proteinExistence type="predicted"/>
<evidence type="ECO:0000313" key="1">
    <source>
        <dbReference type="EMBL" id="EEC94406.1"/>
    </source>
</evidence>
<dbReference type="AlphaFoldDB" id="B7BGQ3"/>
<reference evidence="1 2" key="2">
    <citation type="submission" date="2008-10" db="EMBL/GenBank/DDBJ databases">
        <authorList>
            <person name="Fulton L."/>
            <person name="Clifton S."/>
            <person name="Fulton B."/>
            <person name="Xu J."/>
            <person name="Minx P."/>
            <person name="Pepin K.H."/>
            <person name="Johnson M."/>
            <person name="Bhonagiri V."/>
            <person name="Nash W.E."/>
            <person name="Mardis E.R."/>
            <person name="Wilson R.K."/>
        </authorList>
    </citation>
    <scope>NUCLEOTIDE SEQUENCE [LARGE SCALE GENOMIC DNA]</scope>
    <source>
        <strain evidence="1 2">DSM 18315</strain>
    </source>
</reference>
<organism evidence="1 2">
    <name type="scientific">Parabacteroides johnsonii DSM 18315</name>
    <dbReference type="NCBI Taxonomy" id="537006"/>
    <lineage>
        <taxon>Bacteria</taxon>
        <taxon>Pseudomonadati</taxon>
        <taxon>Bacteroidota</taxon>
        <taxon>Bacteroidia</taxon>
        <taxon>Bacteroidales</taxon>
        <taxon>Tannerellaceae</taxon>
        <taxon>Parabacteroides</taxon>
    </lineage>
</organism>
<dbReference type="EMBL" id="ABYH01000418">
    <property type="protein sequence ID" value="EEC94406.1"/>
    <property type="molecule type" value="Genomic_DNA"/>
</dbReference>
<name>B7BGQ3_9BACT</name>
<dbReference type="Proteomes" id="UP000005510">
    <property type="component" value="Unassembled WGS sequence"/>
</dbReference>
<evidence type="ECO:0000313" key="2">
    <source>
        <dbReference type="Proteomes" id="UP000005510"/>
    </source>
</evidence>
<reference evidence="1 2" key="1">
    <citation type="submission" date="2008-10" db="EMBL/GenBank/DDBJ databases">
        <title>Draft genome sequence of Parabacteroides johnsonii (DSM 18315).</title>
        <authorList>
            <person name="Sudarsanam P."/>
            <person name="Ley R."/>
            <person name="Guruge J."/>
            <person name="Turnbaugh P.J."/>
            <person name="Mahowald M."/>
            <person name="Liep D."/>
            <person name="Gordon J."/>
        </authorList>
    </citation>
    <scope>NUCLEOTIDE SEQUENCE [LARGE SCALE GENOMIC DNA]</scope>
    <source>
        <strain evidence="1 2">DSM 18315</strain>
    </source>
</reference>
<gene>
    <name evidence="1" type="ORF">PRABACTJOHN_04252</name>
</gene>
<sequence>MQVAVQHFIFEEAGESSVCPGNQDRIVFLVPYGDGIAVDRAEAQVILHFRILLF</sequence>
<comment type="caution">
    <text evidence="1">The sequence shown here is derived from an EMBL/GenBank/DDBJ whole genome shotgun (WGS) entry which is preliminary data.</text>
</comment>
<dbReference type="STRING" id="537006.PRABACTJOHN_04252"/>